<gene>
    <name evidence="2" type="ORF">PCOR1329_LOCUS77964</name>
</gene>
<evidence type="ECO:0000313" key="3">
    <source>
        <dbReference type="Proteomes" id="UP001189429"/>
    </source>
</evidence>
<keyword evidence="3" id="KW-1185">Reference proteome</keyword>
<evidence type="ECO:0000256" key="1">
    <source>
        <dbReference type="SAM" id="MobiDB-lite"/>
    </source>
</evidence>
<feature type="region of interest" description="Disordered" evidence="1">
    <location>
        <begin position="1"/>
        <end position="22"/>
    </location>
</feature>
<organism evidence="2 3">
    <name type="scientific">Prorocentrum cordatum</name>
    <dbReference type="NCBI Taxonomy" id="2364126"/>
    <lineage>
        <taxon>Eukaryota</taxon>
        <taxon>Sar</taxon>
        <taxon>Alveolata</taxon>
        <taxon>Dinophyceae</taxon>
        <taxon>Prorocentrales</taxon>
        <taxon>Prorocentraceae</taxon>
        <taxon>Prorocentrum</taxon>
    </lineage>
</organism>
<comment type="caution">
    <text evidence="2">The sequence shown here is derived from an EMBL/GenBank/DDBJ whole genome shotgun (WGS) entry which is preliminary data.</text>
</comment>
<protein>
    <submittedName>
        <fullName evidence="2">Uncharacterized protein</fullName>
    </submittedName>
</protein>
<feature type="region of interest" description="Disordered" evidence="1">
    <location>
        <begin position="87"/>
        <end position="159"/>
    </location>
</feature>
<proteinExistence type="predicted"/>
<feature type="compositionally biased region" description="Basic and acidic residues" evidence="1">
    <location>
        <begin position="1"/>
        <end position="11"/>
    </location>
</feature>
<feature type="compositionally biased region" description="Basic and acidic residues" evidence="1">
    <location>
        <begin position="146"/>
        <end position="159"/>
    </location>
</feature>
<dbReference type="EMBL" id="CAUYUJ010020836">
    <property type="protein sequence ID" value="CAK0900755.1"/>
    <property type="molecule type" value="Genomic_DNA"/>
</dbReference>
<dbReference type="Proteomes" id="UP001189429">
    <property type="component" value="Unassembled WGS sequence"/>
</dbReference>
<accession>A0ABN9XQ41</accession>
<name>A0ABN9XQ41_9DINO</name>
<evidence type="ECO:0000313" key="2">
    <source>
        <dbReference type="EMBL" id="CAK0900755.1"/>
    </source>
</evidence>
<reference evidence="2" key="1">
    <citation type="submission" date="2023-10" db="EMBL/GenBank/DDBJ databases">
        <authorList>
            <person name="Chen Y."/>
            <person name="Shah S."/>
            <person name="Dougan E. K."/>
            <person name="Thang M."/>
            <person name="Chan C."/>
        </authorList>
    </citation>
    <scope>NUCLEOTIDE SEQUENCE [LARGE SCALE GENOMIC DNA]</scope>
</reference>
<feature type="non-terminal residue" evidence="2">
    <location>
        <position position="159"/>
    </location>
</feature>
<sequence>ASPHSPEKELESPTAKFEVGKGEQKIAVHPEQLMALTGQVEKAPSKKPKRELPQSHVLKQAANKMNLDQTLLDSATVVALQAEKRLKQERRKDTDGYSTEDQAKPAKFLTDMQQPAGIAGKVGEVDATAMSEPAPPAMEDAAIASAKEDQHEDGAQDQQ</sequence>
<feature type="non-terminal residue" evidence="2">
    <location>
        <position position="1"/>
    </location>
</feature>